<feature type="domain" description="DUF4214" evidence="2">
    <location>
        <begin position="599"/>
        <end position="667"/>
    </location>
</feature>
<dbReference type="Gene3D" id="2.130.10.130">
    <property type="entry name" value="Integrin alpha, N-terminal"/>
    <property type="match status" value="2"/>
</dbReference>
<reference evidence="3 4" key="1">
    <citation type="submission" date="2018-05" db="EMBL/GenBank/DDBJ databases">
        <title>The draft genome of strain NS-104.</title>
        <authorList>
            <person name="Hang P."/>
            <person name="Jiang J."/>
        </authorList>
    </citation>
    <scope>NUCLEOTIDE SEQUENCE [LARGE SCALE GENOMIC DNA]</scope>
    <source>
        <strain evidence="3 4">NS-104</strain>
    </source>
</reference>
<dbReference type="Pfam" id="PF13946">
    <property type="entry name" value="DUF4214"/>
    <property type="match status" value="1"/>
</dbReference>
<evidence type="ECO:0000259" key="2">
    <source>
        <dbReference type="Pfam" id="PF13946"/>
    </source>
</evidence>
<dbReference type="SUPFAM" id="SSF69318">
    <property type="entry name" value="Integrin alpha N-terminal domain"/>
    <property type="match status" value="2"/>
</dbReference>
<accession>A0A2U2DPL0</accession>
<dbReference type="PANTHER" id="PTHR44103">
    <property type="entry name" value="PROPROTEIN CONVERTASE P"/>
    <property type="match status" value="1"/>
</dbReference>
<dbReference type="RefSeq" id="WP_109459546.1">
    <property type="nucleotide sequence ID" value="NZ_QFBC01000007.1"/>
</dbReference>
<dbReference type="EMBL" id="QFBC01000007">
    <property type="protein sequence ID" value="PWE55248.1"/>
    <property type="molecule type" value="Genomic_DNA"/>
</dbReference>
<proteinExistence type="predicted"/>
<dbReference type="Gene3D" id="1.10.3130.20">
    <property type="entry name" value="Phycobilisome linker domain"/>
    <property type="match status" value="1"/>
</dbReference>
<organism evidence="3 4">
    <name type="scientific">Metarhizobium album</name>
    <dbReference type="NCBI Taxonomy" id="2182425"/>
    <lineage>
        <taxon>Bacteria</taxon>
        <taxon>Pseudomonadati</taxon>
        <taxon>Pseudomonadota</taxon>
        <taxon>Alphaproteobacteria</taxon>
        <taxon>Hyphomicrobiales</taxon>
        <taxon>Rhizobiaceae</taxon>
        <taxon>Metarhizobium</taxon>
    </lineage>
</organism>
<dbReference type="InterPro" id="IPR038255">
    <property type="entry name" value="PBS_linker_sf"/>
</dbReference>
<keyword evidence="4" id="KW-1185">Reference proteome</keyword>
<dbReference type="InterPro" id="IPR025282">
    <property type="entry name" value="DUF4214"/>
</dbReference>
<dbReference type="PANTHER" id="PTHR44103:SF1">
    <property type="entry name" value="PROPROTEIN CONVERTASE P"/>
    <property type="match status" value="1"/>
</dbReference>
<evidence type="ECO:0000313" key="3">
    <source>
        <dbReference type="EMBL" id="PWE55248.1"/>
    </source>
</evidence>
<sequence>MAFKDKFSVSEVSLPTAADSYLASGDFNGDGFIDFLQTQYVPGTLQRPVSIVSNGVGGYSVLNATLSGNAFENPYAVTGDFTSDGILDVAVFDAGHYDWSVRAGFGHAPVLFVGNGAGQFTASNVLADAVANAPKDSYLGSFSGSNLHIKDVTAADIDLDGDLDLWVESTGGNNITSHFMINENGSFRVDPLRIEQETITGTYPDNYFRYGSGELKDLNGDGAPDLILGQIRDNNPQHLNQSSFVIYNDSKGYFPIENRVKLPLPEFYNGYTSVNAIAAADLNGDGRRDLVLGHTRNDDVAGAVEQAFQGRFLQVLYQQADGSFSDVTGVALGDQTSTTYPPNNESNYPREILIRDVNGDGNLDIIASKFYERTDTYAPAVMLSNGAGQFFAADPSFWQKDAYWGEFPAFGDFNGDGVLDMVHLDRQPGANGQFEYSIPGDDTGIFTLQFSKPGQEGITAASPTRGTDGNDVIVMSRGYENAWGLGGNDQIRSGATDDRIDGGTGIDTVQFSGNRTEYDITRPGAMTAVADLKGRDGDDVLVNIERLQFTDGSLAFDTMGNAGQAYRIYQAAFDRTPDTGGLSFWIKAIDGGVSLIDVAAGFVASAEFTSVYGANPSNLDFVDKLYENVLGRDGEAGGISYWVSQLDAGVSRQQVLAGFAESAENITGVAPAITDGIWYV</sequence>
<dbReference type="OrthoDB" id="9795498at2"/>
<dbReference type="AlphaFoldDB" id="A0A2U2DPL0"/>
<protein>
    <recommendedName>
        <fullName evidence="2">DUF4214 domain-containing protein</fullName>
    </recommendedName>
</protein>
<name>A0A2U2DPL0_9HYPH</name>
<comment type="caution">
    <text evidence="3">The sequence shown here is derived from an EMBL/GenBank/DDBJ whole genome shotgun (WGS) entry which is preliminary data.</text>
</comment>
<evidence type="ECO:0000313" key="4">
    <source>
        <dbReference type="Proteomes" id="UP000245252"/>
    </source>
</evidence>
<gene>
    <name evidence="3" type="ORF">DEM27_17640</name>
</gene>
<evidence type="ECO:0000256" key="1">
    <source>
        <dbReference type="ARBA" id="ARBA00022729"/>
    </source>
</evidence>
<dbReference type="Pfam" id="PF13517">
    <property type="entry name" value="FG-GAP_3"/>
    <property type="match status" value="2"/>
</dbReference>
<dbReference type="InterPro" id="IPR028994">
    <property type="entry name" value="Integrin_alpha_N"/>
</dbReference>
<dbReference type="InterPro" id="IPR013517">
    <property type="entry name" value="FG-GAP"/>
</dbReference>
<keyword evidence="1" id="KW-0732">Signal</keyword>
<dbReference type="Proteomes" id="UP000245252">
    <property type="component" value="Unassembled WGS sequence"/>
</dbReference>